<reference evidence="2 3" key="1">
    <citation type="submission" date="2024-09" db="EMBL/GenBank/DDBJ databases">
        <authorList>
            <person name="Sun Q."/>
            <person name="Mori K."/>
        </authorList>
    </citation>
    <scope>NUCLEOTIDE SEQUENCE [LARGE SCALE GENOMIC DNA]</scope>
    <source>
        <strain evidence="2 3">CCM 3426</strain>
    </source>
</reference>
<keyword evidence="3" id="KW-1185">Reference proteome</keyword>
<protein>
    <submittedName>
        <fullName evidence="2">Uncharacterized protein</fullName>
    </submittedName>
</protein>
<dbReference type="EMBL" id="JBHMEI010000048">
    <property type="protein sequence ID" value="MFB9207220.1"/>
    <property type="molecule type" value="Genomic_DNA"/>
</dbReference>
<dbReference type="Proteomes" id="UP001589647">
    <property type="component" value="Unassembled WGS sequence"/>
</dbReference>
<organism evidence="2 3">
    <name type="scientific">Nonomuraea spiralis</name>
    <dbReference type="NCBI Taxonomy" id="46182"/>
    <lineage>
        <taxon>Bacteria</taxon>
        <taxon>Bacillati</taxon>
        <taxon>Actinomycetota</taxon>
        <taxon>Actinomycetes</taxon>
        <taxon>Streptosporangiales</taxon>
        <taxon>Streptosporangiaceae</taxon>
        <taxon>Nonomuraea</taxon>
    </lineage>
</organism>
<sequence>MDLPKGHELEWERMAGTKLRNRPASRPPRAGDAGRAGAGHGHDEGLRVPPRLGGELSFAKGKIWPHPEFEAWQWKRTGAWHAYAVAAGVKLYVNILAGQAQPKQVTYTCLDRPVSPCLT</sequence>
<evidence type="ECO:0000313" key="2">
    <source>
        <dbReference type="EMBL" id="MFB9207220.1"/>
    </source>
</evidence>
<feature type="compositionally biased region" description="Basic and acidic residues" evidence="1">
    <location>
        <begin position="1"/>
        <end position="15"/>
    </location>
</feature>
<gene>
    <name evidence="2" type="ORF">ACFFV7_38945</name>
</gene>
<evidence type="ECO:0000313" key="3">
    <source>
        <dbReference type="Proteomes" id="UP001589647"/>
    </source>
</evidence>
<comment type="caution">
    <text evidence="2">The sequence shown here is derived from an EMBL/GenBank/DDBJ whole genome shotgun (WGS) entry which is preliminary data.</text>
</comment>
<proteinExistence type="predicted"/>
<feature type="compositionally biased region" description="Low complexity" evidence="1">
    <location>
        <begin position="22"/>
        <end position="33"/>
    </location>
</feature>
<accession>A0ABV5ITB3</accession>
<name>A0ABV5ITB3_9ACTN</name>
<feature type="region of interest" description="Disordered" evidence="1">
    <location>
        <begin position="1"/>
        <end position="51"/>
    </location>
</feature>
<dbReference type="RefSeq" id="WP_189653884.1">
    <property type="nucleotide sequence ID" value="NZ_BMRC01000050.1"/>
</dbReference>
<evidence type="ECO:0000256" key="1">
    <source>
        <dbReference type="SAM" id="MobiDB-lite"/>
    </source>
</evidence>